<evidence type="ECO:0000313" key="2">
    <source>
        <dbReference type="Proteomes" id="UP000030212"/>
    </source>
</evidence>
<dbReference type="KEGG" id="vg:24722033"/>
<evidence type="ECO:0000313" key="1">
    <source>
        <dbReference type="EMBL" id="AIW02296.1"/>
    </source>
</evidence>
<protein>
    <submittedName>
        <fullName evidence="1">Uncharacterized protein</fullName>
    </submittedName>
</protein>
<keyword evidence="2" id="KW-1185">Reference proteome</keyword>
<sequence>MNKEIQVKVDTFGHDGREDAGLADAVIFECNGNISLRFTGSGSTLRRMRDDADGCPVFGWYDMEFPLYAIHYPDGGEDWTTQSIFDELNGVPVEQEEEEEEEAEEPVELTFTFIKEEKVGDLSVTEAIQVSQVIR</sequence>
<reference evidence="1 2" key="1">
    <citation type="submission" date="2014-09" db="EMBL/GenBank/DDBJ databases">
        <title>Genome of Escherichia coli infecting bacteriophage vB_EcoM-VpaE1.</title>
        <authorList>
            <person name="Truncaite L."/>
            <person name="Simoliunas E."/>
            <person name="Zajanckauskaite A."/>
            <person name="Kaliniene L."/>
            <person name="Vilkaityte M."/>
            <person name="Meskys R."/>
        </authorList>
    </citation>
    <scope>NUCLEOTIDE SEQUENCE [LARGE SCALE GENOMIC DNA]</scope>
    <source>
        <strain evidence="1">VpaE1</strain>
    </source>
</reference>
<gene>
    <name evidence="1" type="ORF">VpaE1_036</name>
</gene>
<dbReference type="Proteomes" id="UP000030212">
    <property type="component" value="Genome"/>
</dbReference>
<dbReference type="GeneID" id="24722033"/>
<accession>A0A0A0RK33</accession>
<dbReference type="EMBL" id="KM657822">
    <property type="protein sequence ID" value="AIW02296.1"/>
    <property type="molecule type" value="Genomic_DNA"/>
</dbReference>
<proteinExistence type="predicted"/>
<dbReference type="RefSeq" id="YP_009147305.1">
    <property type="nucleotide sequence ID" value="NC_027337.1"/>
</dbReference>
<name>A0A0A0RK33_9CAUD</name>
<dbReference type="OrthoDB" id="15046at10239"/>
<organism evidence="1 2">
    <name type="scientific">Escherichia phage vB_EcoM-VpaE1</name>
    <dbReference type="NCBI Taxonomy" id="1555238"/>
    <lineage>
        <taxon>Viruses</taxon>
        <taxon>Duplodnaviria</taxon>
        <taxon>Heunggongvirae</taxon>
        <taxon>Uroviricota</taxon>
        <taxon>Caudoviricetes</taxon>
        <taxon>Andersonviridae</taxon>
        <taxon>Ounavirinae</taxon>
        <taxon>Felixounavirus</taxon>
        <taxon>Felixounavirus VpaE1</taxon>
    </lineage>
</organism>